<feature type="region of interest" description="Disordered" evidence="2">
    <location>
        <begin position="1"/>
        <end position="21"/>
    </location>
</feature>
<organism evidence="4 5">
    <name type="scientific">Mycoplasmoides fastidiosum</name>
    <dbReference type="NCBI Taxonomy" id="92758"/>
    <lineage>
        <taxon>Bacteria</taxon>
        <taxon>Bacillati</taxon>
        <taxon>Mycoplasmatota</taxon>
        <taxon>Mycoplasmoidales</taxon>
        <taxon>Mycoplasmoidaceae</taxon>
        <taxon>Mycoplasmoides</taxon>
    </lineage>
</organism>
<dbReference type="Proteomes" id="UP001240643">
    <property type="component" value="Unassembled WGS sequence"/>
</dbReference>
<gene>
    <name evidence="4" type="ORF">J2Z62_000522</name>
</gene>
<evidence type="ECO:0000256" key="2">
    <source>
        <dbReference type="SAM" id="MobiDB-lite"/>
    </source>
</evidence>
<dbReference type="SUPFAM" id="SSF56796">
    <property type="entry name" value="Dehydroquinate synthase-like"/>
    <property type="match status" value="1"/>
</dbReference>
<evidence type="ECO:0000256" key="1">
    <source>
        <dbReference type="ARBA" id="ARBA00023002"/>
    </source>
</evidence>
<evidence type="ECO:0000313" key="4">
    <source>
        <dbReference type="EMBL" id="MDQ0514084.1"/>
    </source>
</evidence>
<feature type="domain" description="Alcohol dehydrogenase iron-type/glycerol dehydrogenase GldA" evidence="3">
    <location>
        <begin position="168"/>
        <end position="305"/>
    </location>
</feature>
<reference evidence="4" key="1">
    <citation type="submission" date="2023-07" db="EMBL/GenBank/DDBJ databases">
        <title>Genomic Encyclopedia of Type Strains, Phase IV (KMG-IV): sequencing the most valuable type-strain genomes for metagenomic binning, comparative biology and taxonomic classification.</title>
        <authorList>
            <person name="Goeker M."/>
        </authorList>
    </citation>
    <scope>NUCLEOTIDE SEQUENCE [LARGE SCALE GENOMIC DNA]</scope>
    <source>
        <strain evidence="4">DSM 21204</strain>
    </source>
</reference>
<dbReference type="Gene3D" id="3.40.50.1970">
    <property type="match status" value="1"/>
</dbReference>
<protein>
    <submittedName>
        <fullName evidence="4">Alcohol dehydrogenase YqhD (Iron-dependent ADH family)</fullName>
    </submittedName>
</protein>
<proteinExistence type="predicted"/>
<keyword evidence="1" id="KW-0560">Oxidoreductase</keyword>
<dbReference type="InterPro" id="IPR001670">
    <property type="entry name" value="ADH_Fe/GldA"/>
</dbReference>
<keyword evidence="5" id="KW-1185">Reference proteome</keyword>
<dbReference type="EMBL" id="JAUSWO010000001">
    <property type="protein sequence ID" value="MDQ0514084.1"/>
    <property type="molecule type" value="Genomic_DNA"/>
</dbReference>
<sequence length="541" mass="62610">MAKVKTTTTKKKNQELKNHQIKVQQKKKSVPVVTTVEVKEQEMVQYQDVSQDNALEPNIFLTKQNQIFDLLKFSREQAKVHRIVSKEQLRRLIVQPQISSISNLTNLVRLKSDFVYKSEDELYQEYLAKIEIEQTQEPPRDDDYVVEVEKSAPYLADYVVSSKVFEKYLPEELLKKGAKKILILTDTDFQQTTHSYQLLVRALRQHGIFFVEYTNIQPEITKKLVWDVAAFGHEHDVDSVIAFGSWSLIDFSKIVTIKMSNPNLKRLNRASSETYTRSNYFVFSIPTLVCMEDGVNSSSVLFNEPIKKLGGGKKASNNDLLALITPADNSDCSFFYPEILLEMNPEKLKEALIETYFRIILNLYDAKLSDRTIDLLVTDAKYIRETLRRLQAKKKGLTEKECDRLALIIVRTVDGTTYLPEAHQWNWYFLETALYAEFRTKRSEGLAVLAPIFFREGVKHSDKFKERTVVLANKLFDRESVDGFVLELMHFASEFNLPQAYLDMHEIRELTPHNLVNVIRNGTYFVPAKITKKVLEGISLY</sequence>
<name>A0ABU0LZG3_9BACT</name>
<dbReference type="Pfam" id="PF00465">
    <property type="entry name" value="Fe-ADH"/>
    <property type="match status" value="1"/>
</dbReference>
<comment type="caution">
    <text evidence="4">The sequence shown here is derived from an EMBL/GenBank/DDBJ whole genome shotgun (WGS) entry which is preliminary data.</text>
</comment>
<evidence type="ECO:0000259" key="3">
    <source>
        <dbReference type="Pfam" id="PF00465"/>
    </source>
</evidence>
<evidence type="ECO:0000313" key="5">
    <source>
        <dbReference type="Proteomes" id="UP001240643"/>
    </source>
</evidence>
<accession>A0ABU0LZG3</accession>
<dbReference type="RefSeq" id="WP_256547225.1">
    <property type="nucleotide sequence ID" value="NZ_CP101809.1"/>
</dbReference>